<dbReference type="SUPFAM" id="SSF51679">
    <property type="entry name" value="Bacterial luciferase-like"/>
    <property type="match status" value="1"/>
</dbReference>
<dbReference type="PANTHER" id="PTHR43244">
    <property type="match status" value="1"/>
</dbReference>
<dbReference type="RefSeq" id="WP_051233519.1">
    <property type="nucleotide sequence ID" value="NZ_AUII01000049.1"/>
</dbReference>
<proteinExistence type="predicted"/>
<dbReference type="InterPro" id="IPR011251">
    <property type="entry name" value="Luciferase-like_dom"/>
</dbReference>
<accession>A0A511D763</accession>
<dbReference type="OrthoDB" id="3773796at2"/>
<dbReference type="InterPro" id="IPR050564">
    <property type="entry name" value="F420-G6PD/mer"/>
</dbReference>
<dbReference type="Pfam" id="PF00296">
    <property type="entry name" value="Bac_luciferase"/>
    <property type="match status" value="1"/>
</dbReference>
<gene>
    <name evidence="3" type="primary">hmd</name>
    <name evidence="3" type="ORF">PA7_44670</name>
</gene>
<comment type="caution">
    <text evidence="3">The sequence shown here is derived from an EMBL/GenBank/DDBJ whole genome shotgun (WGS) entry which is preliminary data.</text>
</comment>
<dbReference type="GO" id="GO:0016705">
    <property type="term" value="F:oxidoreductase activity, acting on paired donors, with incorporation or reduction of molecular oxygen"/>
    <property type="evidence" value="ECO:0007669"/>
    <property type="project" value="InterPro"/>
</dbReference>
<reference evidence="3 4" key="1">
    <citation type="submission" date="2019-07" db="EMBL/GenBank/DDBJ databases">
        <title>Whole genome shotgun sequence of Pseudonocardia asaccharolytica NBRC 16224.</title>
        <authorList>
            <person name="Hosoyama A."/>
            <person name="Uohara A."/>
            <person name="Ohji S."/>
            <person name="Ichikawa N."/>
        </authorList>
    </citation>
    <scope>NUCLEOTIDE SEQUENCE [LARGE SCALE GENOMIC DNA]</scope>
    <source>
        <strain evidence="3 4">NBRC 16224</strain>
    </source>
</reference>
<evidence type="ECO:0000313" key="4">
    <source>
        <dbReference type="Proteomes" id="UP000321328"/>
    </source>
</evidence>
<evidence type="ECO:0000313" key="3">
    <source>
        <dbReference type="EMBL" id="GEL20630.1"/>
    </source>
</evidence>
<evidence type="ECO:0000256" key="1">
    <source>
        <dbReference type="ARBA" id="ARBA00023002"/>
    </source>
</evidence>
<keyword evidence="4" id="KW-1185">Reference proteome</keyword>
<keyword evidence="1" id="KW-0560">Oxidoreductase</keyword>
<dbReference type="STRING" id="1123024.GCA_000423625_04882"/>
<evidence type="ECO:0000259" key="2">
    <source>
        <dbReference type="Pfam" id="PF00296"/>
    </source>
</evidence>
<dbReference type="PANTHER" id="PTHR43244:SF1">
    <property type="entry name" value="5,10-METHYLENETETRAHYDROMETHANOPTERIN REDUCTASE"/>
    <property type="match status" value="1"/>
</dbReference>
<sequence>MGSSPGSTPPGVGLVLPPAVRPEVLWPAVEIADASGFDSVWVTDRTLAGVPWLDSLTLLGAVAARTRIARIGTSVLAVGRRNPVYTAHAFATAQFLSGGRLIAGIGLGGLNPAEYHLAEIAPARRAPLTDEYIGLLRRLWSEGGVTHDGPGYRCEGVDLLPRPETPIPIWVGGNSPGAHRRAGRLGDGWLSVFAGPDQFGAGWSEVVGHARAVGRDPADLTAAAYVFAAIGRTEDEAEAVLGPAIRSLFGAPLEQFAFACLCGTPERWLDTLGRFGEAGARHVNVLLYSQDLPGDVELISKAVLPRLDGAA</sequence>
<feature type="domain" description="Luciferase-like" evidence="2">
    <location>
        <begin position="29"/>
        <end position="246"/>
    </location>
</feature>
<dbReference type="AlphaFoldDB" id="A0A511D763"/>
<dbReference type="Gene3D" id="3.20.20.30">
    <property type="entry name" value="Luciferase-like domain"/>
    <property type="match status" value="1"/>
</dbReference>
<name>A0A511D763_9PSEU</name>
<protein>
    <submittedName>
        <fullName evidence="3">N5,N10-methylene tetrahydromethanopterin reductase</fullName>
    </submittedName>
</protein>
<dbReference type="Proteomes" id="UP000321328">
    <property type="component" value="Unassembled WGS sequence"/>
</dbReference>
<dbReference type="EMBL" id="BJVI01000081">
    <property type="protein sequence ID" value="GEL20630.1"/>
    <property type="molecule type" value="Genomic_DNA"/>
</dbReference>
<dbReference type="InterPro" id="IPR036661">
    <property type="entry name" value="Luciferase-like_sf"/>
</dbReference>
<organism evidence="3 4">
    <name type="scientific">Pseudonocardia asaccharolytica DSM 44247 = NBRC 16224</name>
    <dbReference type="NCBI Taxonomy" id="1123024"/>
    <lineage>
        <taxon>Bacteria</taxon>
        <taxon>Bacillati</taxon>
        <taxon>Actinomycetota</taxon>
        <taxon>Actinomycetes</taxon>
        <taxon>Pseudonocardiales</taxon>
        <taxon>Pseudonocardiaceae</taxon>
        <taxon>Pseudonocardia</taxon>
    </lineage>
</organism>